<dbReference type="EMBL" id="RBOM01000382">
    <property type="protein sequence ID" value="RMM56304.1"/>
    <property type="molecule type" value="Genomic_DNA"/>
</dbReference>
<evidence type="ECO:0000313" key="4">
    <source>
        <dbReference type="Proteomes" id="UP000276829"/>
    </source>
</evidence>
<accession>A0A3M3F3V7</accession>
<protein>
    <submittedName>
        <fullName evidence="2">RNA polymerase-binding protein DksA</fullName>
    </submittedName>
</protein>
<organism evidence="2 5">
    <name type="scientific">Pseudomonas savastanoi pv. glycinea</name>
    <name type="common">Pseudomonas syringae pv. glycinea</name>
    <dbReference type="NCBI Taxonomy" id="318"/>
    <lineage>
        <taxon>Bacteria</taxon>
        <taxon>Pseudomonadati</taxon>
        <taxon>Pseudomonadota</taxon>
        <taxon>Gammaproteobacteria</taxon>
        <taxon>Pseudomonadales</taxon>
        <taxon>Pseudomonadaceae</taxon>
        <taxon>Pseudomonas</taxon>
    </lineage>
</organism>
<dbReference type="InterPro" id="IPR037187">
    <property type="entry name" value="DnaK_N"/>
</dbReference>
<sequence>MDDQPDQEHKMALMSVDQLLNQAEDEYMSVDQLVFFKDRLEVKAAELRDRLLSCQVSCEIERHPDEADFASDEENRAVAASMIERDRQTLSHVLKALEILALGDYGFFQETGEAIGIKRLLLVPESLYSVESMRALEAKGMHQRQAAQ</sequence>
<proteinExistence type="predicted"/>
<dbReference type="AlphaFoldDB" id="A0A3M3F3V7"/>
<dbReference type="PANTHER" id="PTHR33823">
    <property type="entry name" value="RNA POLYMERASE-BINDING TRANSCRIPTION FACTOR DKSA-RELATED"/>
    <property type="match status" value="1"/>
</dbReference>
<comment type="caution">
    <text evidence="2">The sequence shown here is derived from an EMBL/GenBank/DDBJ whole genome shotgun (WGS) entry which is preliminary data.</text>
</comment>
<evidence type="ECO:0000256" key="1">
    <source>
        <dbReference type="PROSITE-ProRule" id="PRU00510"/>
    </source>
</evidence>
<reference evidence="4 5" key="1">
    <citation type="submission" date="2018-08" db="EMBL/GenBank/DDBJ databases">
        <title>Recombination of ecologically and evolutionarily significant loci maintains genetic cohesion in the Pseudomonas syringae species complex.</title>
        <authorList>
            <person name="Dillon M."/>
            <person name="Thakur S."/>
            <person name="Almeida R.N.D."/>
            <person name="Weir B.S."/>
            <person name="Guttman D.S."/>
        </authorList>
    </citation>
    <scope>NUCLEOTIDE SEQUENCE [LARGE SCALE GENOMIC DNA]</scope>
    <source>
        <strain evidence="3 4">ICMP 4324</strain>
        <strain evidence="2 5">ICMP 4332</strain>
    </source>
</reference>
<dbReference type="PROSITE" id="PS51128">
    <property type="entry name" value="ZF_DKSA_2"/>
    <property type="match status" value="1"/>
</dbReference>
<evidence type="ECO:0000313" key="5">
    <source>
        <dbReference type="Proteomes" id="UP000279057"/>
    </source>
</evidence>
<dbReference type="Gene3D" id="1.20.120.910">
    <property type="entry name" value="DksA, coiled-coil domain"/>
    <property type="match status" value="1"/>
</dbReference>
<dbReference type="SUPFAM" id="SSF109635">
    <property type="entry name" value="DnaK suppressor protein DksA, alpha-hairpin domain"/>
    <property type="match status" value="1"/>
</dbReference>
<evidence type="ECO:0000313" key="3">
    <source>
        <dbReference type="EMBL" id="RMM71758.1"/>
    </source>
</evidence>
<dbReference type="EMBL" id="RBON01000086">
    <property type="protein sequence ID" value="RMM71758.1"/>
    <property type="molecule type" value="Genomic_DNA"/>
</dbReference>
<gene>
    <name evidence="3" type="ORF">ALQ73_03618</name>
    <name evidence="2" type="ORF">ALQ74_02209</name>
</gene>
<dbReference type="Proteomes" id="UP000279057">
    <property type="component" value="Unassembled WGS sequence"/>
</dbReference>
<feature type="zinc finger region" description="dksA C4-type" evidence="1">
    <location>
        <begin position="108"/>
        <end position="132"/>
    </location>
</feature>
<evidence type="ECO:0000313" key="2">
    <source>
        <dbReference type="EMBL" id="RMM56304.1"/>
    </source>
</evidence>
<dbReference type="PANTHER" id="PTHR33823:SF2">
    <property type="entry name" value="RNA POLYMERASE-BINDING TRANSCRIPTION FACTOR DKSA"/>
    <property type="match status" value="1"/>
</dbReference>
<name>A0A3M3F3V7_PSESG</name>
<dbReference type="Proteomes" id="UP000276829">
    <property type="component" value="Unassembled WGS sequence"/>
</dbReference>